<evidence type="ECO:0000256" key="1">
    <source>
        <dbReference type="SAM" id="Coils"/>
    </source>
</evidence>
<organism evidence="3 4">
    <name type="scientific">Actinotalea ferrariae CF5-4</name>
    <dbReference type="NCBI Taxonomy" id="948458"/>
    <lineage>
        <taxon>Bacteria</taxon>
        <taxon>Bacillati</taxon>
        <taxon>Actinomycetota</taxon>
        <taxon>Actinomycetes</taxon>
        <taxon>Micrococcales</taxon>
        <taxon>Cellulomonadaceae</taxon>
        <taxon>Actinotalea</taxon>
    </lineage>
</organism>
<feature type="coiled-coil region" evidence="1">
    <location>
        <begin position="85"/>
        <end position="140"/>
    </location>
</feature>
<reference evidence="3 4" key="1">
    <citation type="submission" date="2014-01" db="EMBL/GenBank/DDBJ databases">
        <title>Actinotalea ferrariae CF5-4.</title>
        <authorList>
            <person name="Chen F."/>
            <person name="Li Y."/>
            <person name="Wang G."/>
        </authorList>
    </citation>
    <scope>NUCLEOTIDE SEQUENCE [LARGE SCALE GENOMIC DNA]</scope>
    <source>
        <strain evidence="3 4">CF5-4</strain>
    </source>
</reference>
<feature type="compositionally biased region" description="Basic and acidic residues" evidence="2">
    <location>
        <begin position="10"/>
        <end position="20"/>
    </location>
</feature>
<keyword evidence="1" id="KW-0175">Coiled coil</keyword>
<protein>
    <recommendedName>
        <fullName evidence="5">ATPase</fullName>
    </recommendedName>
</protein>
<dbReference type="Proteomes" id="UP000019753">
    <property type="component" value="Unassembled WGS sequence"/>
</dbReference>
<feature type="region of interest" description="Disordered" evidence="2">
    <location>
        <begin position="1"/>
        <end position="23"/>
    </location>
</feature>
<dbReference type="RefSeq" id="WP_034226758.1">
    <property type="nucleotide sequence ID" value="NZ_AXCW01000139.1"/>
</dbReference>
<evidence type="ECO:0000313" key="4">
    <source>
        <dbReference type="Proteomes" id="UP000019753"/>
    </source>
</evidence>
<dbReference type="AlphaFoldDB" id="A0A021VPC3"/>
<evidence type="ECO:0000256" key="2">
    <source>
        <dbReference type="SAM" id="MobiDB-lite"/>
    </source>
</evidence>
<proteinExistence type="predicted"/>
<gene>
    <name evidence="3" type="ORF">N866_03715</name>
</gene>
<keyword evidence="4" id="KW-1185">Reference proteome</keyword>
<evidence type="ECO:0000313" key="3">
    <source>
        <dbReference type="EMBL" id="EYR63006.1"/>
    </source>
</evidence>
<evidence type="ECO:0008006" key="5">
    <source>
        <dbReference type="Google" id="ProtNLM"/>
    </source>
</evidence>
<accession>A0A021VPC3</accession>
<name>A0A021VPC3_9CELL</name>
<dbReference type="OrthoDB" id="3291843at2"/>
<sequence>MTQNGPAEGHPGDDERRRPEGLTGVLDALEQAVGQARAMPMSSSVLVNRAELLDLLAQARSILPGQLAQADEVLADADAVLAEGRRQAEEVVEAARARAAELVGEEEVVRAAHRRAEEILAEAERTAAGLRRDADDYCDRRLADFEIDLGKVLAQVQAGRAKLAGRLELDPGSPDD</sequence>
<dbReference type="EMBL" id="AXCW01000139">
    <property type="protein sequence ID" value="EYR63006.1"/>
    <property type="molecule type" value="Genomic_DNA"/>
</dbReference>
<comment type="caution">
    <text evidence="3">The sequence shown here is derived from an EMBL/GenBank/DDBJ whole genome shotgun (WGS) entry which is preliminary data.</text>
</comment>